<sequence length="76" mass="8444">MSRDTKKPKVKSSQNNRGSVVPENGTSAMPMHRGVTVQEGNPVMLIRWFEETPENEPFHGLELEDLSALTKHGVAN</sequence>
<evidence type="ECO:0000256" key="1">
    <source>
        <dbReference type="SAM" id="MobiDB-lite"/>
    </source>
</evidence>
<feature type="region of interest" description="Disordered" evidence="1">
    <location>
        <begin position="1"/>
        <end position="36"/>
    </location>
</feature>
<reference evidence="2 3" key="1">
    <citation type="submission" date="2024-01" db="EMBL/GenBank/DDBJ databases">
        <title>Complete genome of Cladobotryum mycophilum ATHUM6906.</title>
        <authorList>
            <person name="Christinaki A.C."/>
            <person name="Myridakis A.I."/>
            <person name="Kouvelis V.N."/>
        </authorList>
    </citation>
    <scope>NUCLEOTIDE SEQUENCE [LARGE SCALE GENOMIC DNA]</scope>
    <source>
        <strain evidence="2 3">ATHUM6906</strain>
    </source>
</reference>
<organism evidence="2 3">
    <name type="scientific">Cladobotryum mycophilum</name>
    <dbReference type="NCBI Taxonomy" id="491253"/>
    <lineage>
        <taxon>Eukaryota</taxon>
        <taxon>Fungi</taxon>
        <taxon>Dikarya</taxon>
        <taxon>Ascomycota</taxon>
        <taxon>Pezizomycotina</taxon>
        <taxon>Sordariomycetes</taxon>
        <taxon>Hypocreomycetidae</taxon>
        <taxon>Hypocreales</taxon>
        <taxon>Hypocreaceae</taxon>
        <taxon>Cladobotryum</taxon>
    </lineage>
</organism>
<dbReference type="EMBL" id="JAVFKD010000014">
    <property type="protein sequence ID" value="KAK5991285.1"/>
    <property type="molecule type" value="Genomic_DNA"/>
</dbReference>
<accession>A0ABR0SGM5</accession>
<evidence type="ECO:0000313" key="3">
    <source>
        <dbReference type="Proteomes" id="UP001338125"/>
    </source>
</evidence>
<dbReference type="Proteomes" id="UP001338125">
    <property type="component" value="Unassembled WGS sequence"/>
</dbReference>
<evidence type="ECO:0000313" key="2">
    <source>
        <dbReference type="EMBL" id="KAK5991285.1"/>
    </source>
</evidence>
<name>A0ABR0SGM5_9HYPO</name>
<comment type="caution">
    <text evidence="2">The sequence shown here is derived from an EMBL/GenBank/DDBJ whole genome shotgun (WGS) entry which is preliminary data.</text>
</comment>
<proteinExistence type="predicted"/>
<gene>
    <name evidence="2" type="ORF">PT974_09565</name>
</gene>
<keyword evidence="3" id="KW-1185">Reference proteome</keyword>
<protein>
    <submittedName>
        <fullName evidence="2">Uncharacterized protein</fullName>
    </submittedName>
</protein>